<keyword evidence="1" id="KW-0472">Membrane</keyword>
<evidence type="ECO:0000313" key="3">
    <source>
        <dbReference type="Proteomes" id="UP000323506"/>
    </source>
</evidence>
<keyword evidence="1" id="KW-1133">Transmembrane helix</keyword>
<gene>
    <name evidence="2" type="ORF">ES288_A09G116200v1</name>
</gene>
<reference evidence="2 3" key="1">
    <citation type="submission" date="2019-06" db="EMBL/GenBank/DDBJ databases">
        <title>WGS assembly of Gossypium darwinii.</title>
        <authorList>
            <person name="Chen Z.J."/>
            <person name="Sreedasyam A."/>
            <person name="Ando A."/>
            <person name="Song Q."/>
            <person name="De L."/>
            <person name="Hulse-Kemp A."/>
            <person name="Ding M."/>
            <person name="Ye W."/>
            <person name="Kirkbride R."/>
            <person name="Jenkins J."/>
            <person name="Plott C."/>
            <person name="Lovell J."/>
            <person name="Lin Y.-M."/>
            <person name="Vaughn R."/>
            <person name="Liu B."/>
            <person name="Li W."/>
            <person name="Simpson S."/>
            <person name="Scheffler B."/>
            <person name="Saski C."/>
            <person name="Grover C."/>
            <person name="Hu G."/>
            <person name="Conover J."/>
            <person name="Carlson J."/>
            <person name="Shu S."/>
            <person name="Boston L."/>
            <person name="Williams M."/>
            <person name="Peterson D."/>
            <person name="Mcgee K."/>
            <person name="Jones D."/>
            <person name="Wendel J."/>
            <person name="Stelly D."/>
            <person name="Grimwood J."/>
            <person name="Schmutz J."/>
        </authorList>
    </citation>
    <scope>NUCLEOTIDE SEQUENCE [LARGE SCALE GENOMIC DNA]</scope>
    <source>
        <strain evidence="2">1808015.09</strain>
    </source>
</reference>
<keyword evidence="1" id="KW-0812">Transmembrane</keyword>
<dbReference type="EMBL" id="CM017696">
    <property type="protein sequence ID" value="TYH02155.1"/>
    <property type="molecule type" value="Genomic_DNA"/>
</dbReference>
<evidence type="ECO:0000313" key="2">
    <source>
        <dbReference type="EMBL" id="TYH02155.1"/>
    </source>
</evidence>
<name>A0A5D2F7W7_GOSDA</name>
<accession>A0A5D2F7W7</accession>
<sequence length="93" mass="10908">MDSKIDHPSLLSLLFGFDLNLGAPPHHHRTWCRPRAERTRREAGGKYYSSFLFSFETGFLFFFSVWYIFFPFPLLPLEFEIDEGGRSSSDVIR</sequence>
<feature type="transmembrane region" description="Helical" evidence="1">
    <location>
        <begin position="47"/>
        <end position="69"/>
    </location>
</feature>
<proteinExistence type="predicted"/>
<dbReference type="Proteomes" id="UP000323506">
    <property type="component" value="Chromosome A09"/>
</dbReference>
<evidence type="ECO:0000256" key="1">
    <source>
        <dbReference type="SAM" id="Phobius"/>
    </source>
</evidence>
<dbReference type="AlphaFoldDB" id="A0A5D2F7W7"/>
<protein>
    <submittedName>
        <fullName evidence="2">Uncharacterized protein</fullName>
    </submittedName>
</protein>
<organism evidence="2 3">
    <name type="scientific">Gossypium darwinii</name>
    <name type="common">Darwin's cotton</name>
    <name type="synonym">Gossypium barbadense var. darwinii</name>
    <dbReference type="NCBI Taxonomy" id="34276"/>
    <lineage>
        <taxon>Eukaryota</taxon>
        <taxon>Viridiplantae</taxon>
        <taxon>Streptophyta</taxon>
        <taxon>Embryophyta</taxon>
        <taxon>Tracheophyta</taxon>
        <taxon>Spermatophyta</taxon>
        <taxon>Magnoliopsida</taxon>
        <taxon>eudicotyledons</taxon>
        <taxon>Gunneridae</taxon>
        <taxon>Pentapetalae</taxon>
        <taxon>rosids</taxon>
        <taxon>malvids</taxon>
        <taxon>Malvales</taxon>
        <taxon>Malvaceae</taxon>
        <taxon>Malvoideae</taxon>
        <taxon>Gossypium</taxon>
    </lineage>
</organism>
<keyword evidence="3" id="KW-1185">Reference proteome</keyword>